<dbReference type="Proteomes" id="UP000786989">
    <property type="component" value="Unassembled WGS sequence"/>
</dbReference>
<evidence type="ECO:0000313" key="2">
    <source>
        <dbReference type="EMBL" id="HJF66217.1"/>
    </source>
</evidence>
<reference evidence="2" key="2">
    <citation type="submission" date="2021-09" db="EMBL/GenBank/DDBJ databases">
        <authorList>
            <person name="Gilroy R."/>
        </authorList>
    </citation>
    <scope>NUCLEOTIDE SEQUENCE</scope>
    <source>
        <strain evidence="2">ChiGjej6B6-11269</strain>
    </source>
</reference>
<evidence type="ECO:0000313" key="3">
    <source>
        <dbReference type="Proteomes" id="UP000786989"/>
    </source>
</evidence>
<dbReference type="EMBL" id="DYWI01000174">
    <property type="protein sequence ID" value="HJF66217.1"/>
    <property type="molecule type" value="Genomic_DNA"/>
</dbReference>
<dbReference type="InterPro" id="IPR002611">
    <property type="entry name" value="IstB_ATP-bd"/>
</dbReference>
<dbReference type="Gene3D" id="3.40.50.300">
    <property type="entry name" value="P-loop containing nucleotide triphosphate hydrolases"/>
    <property type="match status" value="1"/>
</dbReference>
<dbReference type="GO" id="GO:0005524">
    <property type="term" value="F:ATP binding"/>
    <property type="evidence" value="ECO:0007669"/>
    <property type="project" value="UniProtKB-KW"/>
</dbReference>
<proteinExistence type="predicted"/>
<accession>A0A9D2UYA7</accession>
<keyword evidence="2" id="KW-0067">ATP-binding</keyword>
<evidence type="ECO:0000259" key="1">
    <source>
        <dbReference type="Pfam" id="PF01695"/>
    </source>
</evidence>
<organism evidence="2 3">
    <name type="scientific">Slackia equolifaciens</name>
    <dbReference type="NCBI Taxonomy" id="498718"/>
    <lineage>
        <taxon>Bacteria</taxon>
        <taxon>Bacillati</taxon>
        <taxon>Actinomycetota</taxon>
        <taxon>Coriobacteriia</taxon>
        <taxon>Eggerthellales</taxon>
        <taxon>Eggerthellaceae</taxon>
        <taxon>Slackia</taxon>
    </lineage>
</organism>
<dbReference type="Pfam" id="PF01695">
    <property type="entry name" value="IstB_IS21"/>
    <property type="match status" value="1"/>
</dbReference>
<keyword evidence="2" id="KW-0547">Nucleotide-binding</keyword>
<sequence>MLVIDEHLIDKPTTDQMHFLLELTERRYDNSSTIYCSQYPVDEWHRRMGGGAHAESVMDRIVHNAVRIQMGDVNMREMMAKRKVERSAHLGDNGRAI</sequence>
<dbReference type="InterPro" id="IPR027417">
    <property type="entry name" value="P-loop_NTPase"/>
</dbReference>
<name>A0A9D2UYA7_9ACTN</name>
<reference evidence="2" key="1">
    <citation type="journal article" date="2021" name="PeerJ">
        <title>Extensive microbial diversity within the chicken gut microbiome revealed by metagenomics and culture.</title>
        <authorList>
            <person name="Gilroy R."/>
            <person name="Ravi A."/>
            <person name="Getino M."/>
            <person name="Pursley I."/>
            <person name="Horton D.L."/>
            <person name="Alikhan N.F."/>
            <person name="Baker D."/>
            <person name="Gharbi K."/>
            <person name="Hall N."/>
            <person name="Watson M."/>
            <person name="Adriaenssens E.M."/>
            <person name="Foster-Nyarko E."/>
            <person name="Jarju S."/>
            <person name="Secka A."/>
            <person name="Antonio M."/>
            <person name="Oren A."/>
            <person name="Chaudhuri R.R."/>
            <person name="La Ragione R."/>
            <person name="Hildebrand F."/>
            <person name="Pallen M.J."/>
        </authorList>
    </citation>
    <scope>NUCLEOTIDE SEQUENCE</scope>
    <source>
        <strain evidence="2">ChiGjej6B6-11269</strain>
    </source>
</reference>
<feature type="domain" description="IstB-like ATP-binding" evidence="1">
    <location>
        <begin position="2"/>
        <end position="77"/>
    </location>
</feature>
<comment type="caution">
    <text evidence="2">The sequence shown here is derived from an EMBL/GenBank/DDBJ whole genome shotgun (WGS) entry which is preliminary data.</text>
</comment>
<protein>
    <submittedName>
        <fullName evidence="2">ATP-binding protein</fullName>
    </submittedName>
</protein>
<gene>
    <name evidence="2" type="ORF">K8U77_08925</name>
</gene>
<dbReference type="AlphaFoldDB" id="A0A9D2UYA7"/>